<evidence type="ECO:0000313" key="3">
    <source>
        <dbReference type="Proteomes" id="UP001317870"/>
    </source>
</evidence>
<proteinExistence type="predicted"/>
<accession>A0ABN6UD04</accession>
<dbReference type="Proteomes" id="UP001317870">
    <property type="component" value="Chromosome"/>
</dbReference>
<gene>
    <name evidence="2" type="ORF">IFM12276_61130</name>
</gene>
<organism evidence="2 3">
    <name type="scientific">Nocardia sputorum</name>
    <dbReference type="NCBI Taxonomy" id="2984338"/>
    <lineage>
        <taxon>Bacteria</taxon>
        <taxon>Bacillati</taxon>
        <taxon>Actinomycetota</taxon>
        <taxon>Actinomycetes</taxon>
        <taxon>Mycobacteriales</taxon>
        <taxon>Nocardiaceae</taxon>
        <taxon>Nocardia</taxon>
    </lineage>
</organism>
<sequence>MQSGGAALVAGITAVVASRVVVLDDADSVEPPFEQAVATAARTARTSRGVFRIEVNRTRRDVRDRTRYVTTEQVTHAPISNRCPARAVPGPGSNDQKSGADDL</sequence>
<reference evidence="2 3" key="1">
    <citation type="submission" date="2022-11" db="EMBL/GenBank/DDBJ databases">
        <title>Genome Sequencing of Nocardia sp. ON39_IFM12276 and assembly.</title>
        <authorList>
            <person name="Shimojima M."/>
            <person name="Toyokawa M."/>
            <person name="Uesaka K."/>
        </authorList>
    </citation>
    <scope>NUCLEOTIDE SEQUENCE [LARGE SCALE GENOMIC DNA]</scope>
    <source>
        <strain evidence="2 3">IFM 12276</strain>
    </source>
</reference>
<protein>
    <submittedName>
        <fullName evidence="2">Uncharacterized protein</fullName>
    </submittedName>
</protein>
<dbReference type="EMBL" id="AP026978">
    <property type="protein sequence ID" value="BDU03085.1"/>
    <property type="molecule type" value="Genomic_DNA"/>
</dbReference>
<evidence type="ECO:0000256" key="1">
    <source>
        <dbReference type="SAM" id="MobiDB-lite"/>
    </source>
</evidence>
<keyword evidence="3" id="KW-1185">Reference proteome</keyword>
<name>A0ABN6UD04_9NOCA</name>
<evidence type="ECO:0000313" key="2">
    <source>
        <dbReference type="EMBL" id="BDU03085.1"/>
    </source>
</evidence>
<feature type="region of interest" description="Disordered" evidence="1">
    <location>
        <begin position="81"/>
        <end position="103"/>
    </location>
</feature>